<evidence type="ECO:0000313" key="2">
    <source>
        <dbReference type="Proteomes" id="UP000607653"/>
    </source>
</evidence>
<keyword evidence="2" id="KW-1185">Reference proteome</keyword>
<dbReference type="EMBL" id="DUZY01000004">
    <property type="protein sequence ID" value="DAD37115.1"/>
    <property type="molecule type" value="Genomic_DNA"/>
</dbReference>
<reference evidence="1 2" key="1">
    <citation type="journal article" date="2020" name="Mol. Biol. Evol.">
        <title>Distinct Expression and Methylation Patterns for Genes with Different Fates following a Single Whole-Genome Duplication in Flowering Plants.</title>
        <authorList>
            <person name="Shi T."/>
            <person name="Rahmani R.S."/>
            <person name="Gugger P.F."/>
            <person name="Wang M."/>
            <person name="Li H."/>
            <person name="Zhang Y."/>
            <person name="Li Z."/>
            <person name="Wang Q."/>
            <person name="Van de Peer Y."/>
            <person name="Marchal K."/>
            <person name="Chen J."/>
        </authorList>
    </citation>
    <scope>NUCLEOTIDE SEQUENCE [LARGE SCALE GENOMIC DNA]</scope>
    <source>
        <tissue evidence="1">Leaf</tissue>
    </source>
</reference>
<sequence length="220" mass="24289">MNPVIPNVPLDELPQPSRQIGGGLIPEIPVRQAHVSMGEGNVAIPRHLHDILLCFHAQMPFKDRNQLSHRHRRRVPQVVDSELRRSSLLPPASRALLRRVQRAKASLHDVVDVSEVSGDFLIVLCSINGNGLALKNILSEEEVSHVGSSPRAVDGEEAESCNGETVDVVVSVSDLLEQIYEPGYVGVHVRLWVLHGVTHTRLSCQVEDVSERNDVEELGQ</sequence>
<evidence type="ECO:0000313" key="1">
    <source>
        <dbReference type="EMBL" id="DAD37115.1"/>
    </source>
</evidence>
<proteinExistence type="predicted"/>
<name>A0A822Z0W7_NELNU</name>
<dbReference type="Proteomes" id="UP000607653">
    <property type="component" value="Unassembled WGS sequence"/>
</dbReference>
<protein>
    <submittedName>
        <fullName evidence="1">Uncharacterized protein</fullName>
    </submittedName>
</protein>
<accession>A0A822Z0W7</accession>
<dbReference type="AlphaFoldDB" id="A0A822Z0W7"/>
<organism evidence="1 2">
    <name type="scientific">Nelumbo nucifera</name>
    <name type="common">Sacred lotus</name>
    <dbReference type="NCBI Taxonomy" id="4432"/>
    <lineage>
        <taxon>Eukaryota</taxon>
        <taxon>Viridiplantae</taxon>
        <taxon>Streptophyta</taxon>
        <taxon>Embryophyta</taxon>
        <taxon>Tracheophyta</taxon>
        <taxon>Spermatophyta</taxon>
        <taxon>Magnoliopsida</taxon>
        <taxon>Proteales</taxon>
        <taxon>Nelumbonaceae</taxon>
        <taxon>Nelumbo</taxon>
    </lineage>
</organism>
<gene>
    <name evidence="1" type="ORF">HUJ06_007756</name>
</gene>
<comment type="caution">
    <text evidence="1">The sequence shown here is derived from an EMBL/GenBank/DDBJ whole genome shotgun (WGS) entry which is preliminary data.</text>
</comment>